<name>A0ABW2YB26_9GAMM</name>
<accession>A0ABW2YB26</accession>
<reference evidence="3" key="1">
    <citation type="journal article" date="2019" name="Int. J. Syst. Evol. Microbiol.">
        <title>The Global Catalogue of Microorganisms (GCM) 10K type strain sequencing project: providing services to taxonomists for standard genome sequencing and annotation.</title>
        <authorList>
            <consortium name="The Broad Institute Genomics Platform"/>
            <consortium name="The Broad Institute Genome Sequencing Center for Infectious Disease"/>
            <person name="Wu L."/>
            <person name="Ma J."/>
        </authorList>
    </citation>
    <scope>NUCLEOTIDE SEQUENCE [LARGE SCALE GENOMIC DNA]</scope>
    <source>
        <strain evidence="3">CCUG 55585</strain>
    </source>
</reference>
<dbReference type="Proteomes" id="UP001597110">
    <property type="component" value="Unassembled WGS sequence"/>
</dbReference>
<keyword evidence="3" id="KW-1185">Reference proteome</keyword>
<proteinExistence type="predicted"/>
<dbReference type="RefSeq" id="WP_386822716.1">
    <property type="nucleotide sequence ID" value="NZ_JBHTIF010000001.1"/>
</dbReference>
<protein>
    <submittedName>
        <fullName evidence="2">Uncharacterized protein</fullName>
    </submittedName>
</protein>
<organism evidence="2 3">
    <name type="scientific">Lysobacter brunescens</name>
    <dbReference type="NCBI Taxonomy" id="262323"/>
    <lineage>
        <taxon>Bacteria</taxon>
        <taxon>Pseudomonadati</taxon>
        <taxon>Pseudomonadota</taxon>
        <taxon>Gammaproteobacteria</taxon>
        <taxon>Lysobacterales</taxon>
        <taxon>Lysobacteraceae</taxon>
        <taxon>Lysobacter</taxon>
    </lineage>
</organism>
<sequence>MTLEAALLRPSLFRPVFKPVFDALLARLQQRRRREQRRGGEAAMRDAIRELLLPQPDERRIEARLALARASGVSAHDIRLAEAMLARHRETREATRGKTHRSRRRHTLH</sequence>
<evidence type="ECO:0000313" key="2">
    <source>
        <dbReference type="EMBL" id="MFD0725098.1"/>
    </source>
</evidence>
<comment type="caution">
    <text evidence="2">The sequence shown here is derived from an EMBL/GenBank/DDBJ whole genome shotgun (WGS) entry which is preliminary data.</text>
</comment>
<gene>
    <name evidence="2" type="ORF">ACFQ0E_05730</name>
</gene>
<feature type="compositionally biased region" description="Basic and acidic residues" evidence="1">
    <location>
        <begin position="86"/>
        <end position="96"/>
    </location>
</feature>
<feature type="compositionally biased region" description="Basic residues" evidence="1">
    <location>
        <begin position="97"/>
        <end position="109"/>
    </location>
</feature>
<evidence type="ECO:0000256" key="1">
    <source>
        <dbReference type="SAM" id="MobiDB-lite"/>
    </source>
</evidence>
<evidence type="ECO:0000313" key="3">
    <source>
        <dbReference type="Proteomes" id="UP001597110"/>
    </source>
</evidence>
<dbReference type="EMBL" id="JBHTIF010000001">
    <property type="protein sequence ID" value="MFD0725098.1"/>
    <property type="molecule type" value="Genomic_DNA"/>
</dbReference>
<feature type="region of interest" description="Disordered" evidence="1">
    <location>
        <begin position="86"/>
        <end position="109"/>
    </location>
</feature>